<gene>
    <name evidence="2" type="ORF">GSCOC_T00032883001</name>
</gene>
<dbReference type="Proteomes" id="UP000295252">
    <property type="component" value="Chromosome III"/>
</dbReference>
<dbReference type="STRING" id="49390.A0A068TWX8"/>
<name>A0A068TWX8_COFCA</name>
<keyword evidence="3" id="KW-1185">Reference proteome</keyword>
<evidence type="ECO:0000313" key="3">
    <source>
        <dbReference type="Proteomes" id="UP000295252"/>
    </source>
</evidence>
<organism evidence="2 3">
    <name type="scientific">Coffea canephora</name>
    <name type="common">Robusta coffee</name>
    <dbReference type="NCBI Taxonomy" id="49390"/>
    <lineage>
        <taxon>Eukaryota</taxon>
        <taxon>Viridiplantae</taxon>
        <taxon>Streptophyta</taxon>
        <taxon>Embryophyta</taxon>
        <taxon>Tracheophyta</taxon>
        <taxon>Spermatophyta</taxon>
        <taxon>Magnoliopsida</taxon>
        <taxon>eudicotyledons</taxon>
        <taxon>Gunneridae</taxon>
        <taxon>Pentapetalae</taxon>
        <taxon>asterids</taxon>
        <taxon>lamiids</taxon>
        <taxon>Gentianales</taxon>
        <taxon>Rubiaceae</taxon>
        <taxon>Ixoroideae</taxon>
        <taxon>Gardenieae complex</taxon>
        <taxon>Bertiereae - Coffeeae clade</taxon>
        <taxon>Coffeeae</taxon>
        <taxon>Coffea</taxon>
    </lineage>
</organism>
<dbReference type="SMART" id="SM01037">
    <property type="entry name" value="Bet_v_1"/>
    <property type="match status" value="1"/>
</dbReference>
<dbReference type="Gramene" id="CDP00795">
    <property type="protein sequence ID" value="CDP00795"/>
    <property type="gene ID" value="GSCOC_T00032883001"/>
</dbReference>
<proteinExistence type="predicted"/>
<dbReference type="PANTHER" id="PTHR31907">
    <property type="entry name" value="MLP-LIKE PROTEIN 423"/>
    <property type="match status" value="1"/>
</dbReference>
<feature type="domain" description="Bet v I/Major latex protein" evidence="1">
    <location>
        <begin position="2"/>
        <end position="150"/>
    </location>
</feature>
<protein>
    <recommendedName>
        <fullName evidence="1">Bet v I/Major latex protein domain-containing protein</fullName>
    </recommendedName>
</protein>
<evidence type="ECO:0000313" key="2">
    <source>
        <dbReference type="EMBL" id="CDP00795.1"/>
    </source>
</evidence>
<dbReference type="InterPro" id="IPR023393">
    <property type="entry name" value="START-like_dom_sf"/>
</dbReference>
<reference evidence="3" key="1">
    <citation type="journal article" date="2014" name="Science">
        <title>The coffee genome provides insight into the convergent evolution of caffeine biosynthesis.</title>
        <authorList>
            <person name="Denoeud F."/>
            <person name="Carretero-Paulet L."/>
            <person name="Dereeper A."/>
            <person name="Droc G."/>
            <person name="Guyot R."/>
            <person name="Pietrella M."/>
            <person name="Zheng C."/>
            <person name="Alberti A."/>
            <person name="Anthony F."/>
            <person name="Aprea G."/>
            <person name="Aury J.M."/>
            <person name="Bento P."/>
            <person name="Bernard M."/>
            <person name="Bocs S."/>
            <person name="Campa C."/>
            <person name="Cenci A."/>
            <person name="Combes M.C."/>
            <person name="Crouzillat D."/>
            <person name="Da Silva C."/>
            <person name="Daddiego L."/>
            <person name="De Bellis F."/>
            <person name="Dussert S."/>
            <person name="Garsmeur O."/>
            <person name="Gayraud T."/>
            <person name="Guignon V."/>
            <person name="Jahn K."/>
            <person name="Jamilloux V."/>
            <person name="Joet T."/>
            <person name="Labadie K."/>
            <person name="Lan T."/>
            <person name="Leclercq J."/>
            <person name="Lepelley M."/>
            <person name="Leroy T."/>
            <person name="Li L.T."/>
            <person name="Librado P."/>
            <person name="Lopez L."/>
            <person name="Munoz A."/>
            <person name="Noel B."/>
            <person name="Pallavicini A."/>
            <person name="Perrotta G."/>
            <person name="Poncet V."/>
            <person name="Pot D."/>
            <person name="Priyono X."/>
            <person name="Rigoreau M."/>
            <person name="Rouard M."/>
            <person name="Rozas J."/>
            <person name="Tranchant-Dubreuil C."/>
            <person name="VanBuren R."/>
            <person name="Zhang Q."/>
            <person name="Andrade A.C."/>
            <person name="Argout X."/>
            <person name="Bertrand B."/>
            <person name="de Kochko A."/>
            <person name="Graziosi G."/>
            <person name="Henry R.J."/>
            <person name="Jayarama X."/>
            <person name="Ming R."/>
            <person name="Nagai C."/>
            <person name="Rounsley S."/>
            <person name="Sankoff D."/>
            <person name="Giuliano G."/>
            <person name="Albert V.A."/>
            <person name="Wincker P."/>
            <person name="Lashermes P."/>
        </authorList>
    </citation>
    <scope>NUCLEOTIDE SEQUENCE [LARGE SCALE GENOMIC DNA]</scope>
    <source>
        <strain evidence="3">cv. DH200-94</strain>
    </source>
</reference>
<dbReference type="AlphaFoldDB" id="A0A068TWX8"/>
<dbReference type="OrthoDB" id="1072116at2759"/>
<dbReference type="OMA" id="FWISIST"/>
<dbReference type="GO" id="GO:0006952">
    <property type="term" value="P:defense response"/>
    <property type="evidence" value="ECO:0007669"/>
    <property type="project" value="InterPro"/>
</dbReference>
<dbReference type="InParanoid" id="A0A068TWX8"/>
<dbReference type="PhylomeDB" id="A0A068TWX8"/>
<sequence length="153" mass="17314">MAQLCKLELQTEMKSSPDRVFDVYKNKTSLMPKISPDKLQSIQVLEGDGKSVGSIRLWTYFMGTPVVAKDKIDAIDMENKTITFELIGGEVTSYFKSFKATLQAIAQGDVNMVKWTLEYEKAREDIPTPHSHLDFLISCSRDVDAYLLKAQKN</sequence>
<dbReference type="EMBL" id="HG739089">
    <property type="protein sequence ID" value="CDP00795.1"/>
    <property type="molecule type" value="Genomic_DNA"/>
</dbReference>
<dbReference type="Gene3D" id="3.30.530.20">
    <property type="match status" value="1"/>
</dbReference>
<accession>A0A068TWX8</accession>
<dbReference type="InterPro" id="IPR051761">
    <property type="entry name" value="MLP-like_ligand-binding"/>
</dbReference>
<dbReference type="SUPFAM" id="SSF55961">
    <property type="entry name" value="Bet v1-like"/>
    <property type="match status" value="1"/>
</dbReference>
<dbReference type="CDD" id="cd07816">
    <property type="entry name" value="Bet_v1-like"/>
    <property type="match status" value="1"/>
</dbReference>
<dbReference type="InterPro" id="IPR000916">
    <property type="entry name" value="Bet_v_I/MLP"/>
</dbReference>
<evidence type="ECO:0000259" key="1">
    <source>
        <dbReference type="SMART" id="SM01037"/>
    </source>
</evidence>
<dbReference type="Pfam" id="PF00407">
    <property type="entry name" value="Bet_v_1"/>
    <property type="match status" value="1"/>
</dbReference>